<sequence>MVAQSYETRIIVSLVLSIIAGIVSLGSVFGSCLIRRPRHDPKTIPFKSLFILLLSQSMYRPTW</sequence>
<keyword evidence="1" id="KW-1133">Transmembrane helix</keyword>
<name>A0A317UY40_ASPEC</name>
<dbReference type="EMBL" id="MSFU01000027">
    <property type="protein sequence ID" value="PWY65422.1"/>
    <property type="molecule type" value="Genomic_DNA"/>
</dbReference>
<dbReference type="RefSeq" id="XP_025384477.1">
    <property type="nucleotide sequence ID" value="XM_025526000.1"/>
</dbReference>
<dbReference type="OrthoDB" id="10521867at2759"/>
<reference evidence="2" key="1">
    <citation type="submission" date="2016-12" db="EMBL/GenBank/DDBJ databases">
        <title>The genomes of Aspergillus section Nigri reveals drivers in fungal speciation.</title>
        <authorList>
            <consortium name="DOE Joint Genome Institute"/>
            <person name="Vesth T.C."/>
            <person name="Nybo J."/>
            <person name="Theobald S."/>
            <person name="Brandl J."/>
            <person name="Frisvad J.C."/>
            <person name="Nielsen K.F."/>
            <person name="Lyhne E.K."/>
            <person name="Kogle M.E."/>
            <person name="Kuo A."/>
            <person name="Riley R."/>
            <person name="Clum A."/>
            <person name="Nolan M."/>
            <person name="Lipzen A."/>
            <person name="Salamov A."/>
            <person name="Henrissat B."/>
            <person name="Wiebenga A."/>
            <person name="De vries R.P."/>
            <person name="Grigoriev I.V."/>
            <person name="Mortensen U.H."/>
            <person name="Andersen M.R."/>
            <person name="Baker S.E."/>
        </authorList>
    </citation>
    <scope>NUCLEOTIDE SEQUENCE</scope>
    <source>
        <strain evidence="2">CBS 122712</strain>
    </source>
</reference>
<feature type="transmembrane region" description="Helical" evidence="1">
    <location>
        <begin position="12"/>
        <end position="34"/>
    </location>
</feature>
<accession>A0A317UY40</accession>
<dbReference type="AlphaFoldDB" id="A0A317UY40"/>
<comment type="caution">
    <text evidence="2">The sequence shown here is derived from an EMBL/GenBank/DDBJ whole genome shotgun (WGS) entry which is preliminary data.</text>
</comment>
<evidence type="ECO:0000313" key="2">
    <source>
        <dbReference type="EMBL" id="PWY65422.1"/>
    </source>
</evidence>
<dbReference type="Proteomes" id="UP000246171">
    <property type="component" value="Unassembled WGS sequence"/>
</dbReference>
<organism evidence="2 3">
    <name type="scientific">Aspergillus eucalypticola (strain CBS 122712 / IBT 29274)</name>
    <dbReference type="NCBI Taxonomy" id="1448314"/>
    <lineage>
        <taxon>Eukaryota</taxon>
        <taxon>Fungi</taxon>
        <taxon>Dikarya</taxon>
        <taxon>Ascomycota</taxon>
        <taxon>Pezizomycotina</taxon>
        <taxon>Eurotiomycetes</taxon>
        <taxon>Eurotiomycetidae</taxon>
        <taxon>Eurotiales</taxon>
        <taxon>Aspergillaceae</taxon>
        <taxon>Aspergillus</taxon>
        <taxon>Aspergillus subgen. Circumdati</taxon>
    </lineage>
</organism>
<evidence type="ECO:0000256" key="1">
    <source>
        <dbReference type="SAM" id="Phobius"/>
    </source>
</evidence>
<keyword evidence="1" id="KW-0812">Transmembrane</keyword>
<keyword evidence="1" id="KW-0472">Membrane</keyword>
<evidence type="ECO:0000313" key="3">
    <source>
        <dbReference type="Proteomes" id="UP000246171"/>
    </source>
</evidence>
<dbReference type="GeneID" id="37047962"/>
<dbReference type="VEuPathDB" id="FungiDB:BO83DRAFT_119181"/>
<gene>
    <name evidence="2" type="ORF">BO83DRAFT_119181</name>
</gene>
<proteinExistence type="predicted"/>
<protein>
    <submittedName>
        <fullName evidence="2">Uncharacterized protein</fullName>
    </submittedName>
</protein>
<keyword evidence="3" id="KW-1185">Reference proteome</keyword>